<dbReference type="AlphaFoldDB" id="K0ES25"/>
<dbReference type="InterPro" id="IPR046576">
    <property type="entry name" value="DUF6636"/>
</dbReference>
<proteinExistence type="predicted"/>
<organism evidence="2 3">
    <name type="scientific">Nocardia brasiliensis (strain ATCC 700358 / HUJEG-1)</name>
    <dbReference type="NCBI Taxonomy" id="1133849"/>
    <lineage>
        <taxon>Bacteria</taxon>
        <taxon>Bacillati</taxon>
        <taxon>Actinomycetota</taxon>
        <taxon>Actinomycetes</taxon>
        <taxon>Mycobacteriales</taxon>
        <taxon>Nocardiaceae</taxon>
        <taxon>Nocardia</taxon>
    </lineage>
</organism>
<evidence type="ECO:0000313" key="3">
    <source>
        <dbReference type="Proteomes" id="UP000006304"/>
    </source>
</evidence>
<feature type="signal peptide" evidence="1">
    <location>
        <begin position="1"/>
        <end position="29"/>
    </location>
</feature>
<keyword evidence="1" id="KW-0732">Signal</keyword>
<gene>
    <name evidence="2" type="ORF">O3I_009315</name>
</gene>
<sequence>MTIRTVSLLAAAACTAGLTTAALTGTAHADDSVFFTSPSGNISCAIFGKEFNGAGYVRCEIQKYDYTPPERPARCYFPDGTPTSHYYGKVFHLSAAEGAGFDCGGGGTIGWSGAVLEYGSSVTYDGFTCTSAVDGIRCSLGNKSFRVSQFSYEFS</sequence>
<dbReference type="Pfam" id="PF20341">
    <property type="entry name" value="DUF6636"/>
    <property type="match status" value="1"/>
</dbReference>
<reference evidence="2 3" key="1">
    <citation type="journal article" date="2012" name="J. Bacteriol.">
        <title>Complete genome sequence of Nocardia brasiliensis HUJEG-1.</title>
        <authorList>
            <person name="Vera-Cabrera L."/>
            <person name="Ortiz-Lopez R."/>
            <person name="Elizondo-Gonzalez R."/>
            <person name="Perez-Maya A.A."/>
            <person name="Ocampo-Candiani J."/>
        </authorList>
    </citation>
    <scope>NUCLEOTIDE SEQUENCE [LARGE SCALE GENOMIC DNA]</scope>
    <source>
        <strain evidence="3">ATCC 700358</strain>
    </source>
</reference>
<name>K0ES25_NOCB7</name>
<dbReference type="RefSeq" id="WP_014982679.1">
    <property type="nucleotide sequence ID" value="NC_018681.1"/>
</dbReference>
<dbReference type="eggNOG" id="COG0515">
    <property type="taxonomic scope" value="Bacteria"/>
</dbReference>
<dbReference type="KEGG" id="nbr:O3I_009315"/>
<accession>K0ES25</accession>
<keyword evidence="3" id="KW-1185">Reference proteome</keyword>
<dbReference type="HOGENOM" id="CLU_116212_0_1_11"/>
<dbReference type="EMBL" id="CP003876">
    <property type="protein sequence ID" value="AFT99823.1"/>
    <property type="molecule type" value="Genomic_DNA"/>
</dbReference>
<evidence type="ECO:0000256" key="1">
    <source>
        <dbReference type="SAM" id="SignalP"/>
    </source>
</evidence>
<dbReference type="Proteomes" id="UP000006304">
    <property type="component" value="Chromosome"/>
</dbReference>
<evidence type="ECO:0000313" key="2">
    <source>
        <dbReference type="EMBL" id="AFT99823.1"/>
    </source>
</evidence>
<protein>
    <submittedName>
        <fullName evidence="2">Uncharacterized protein</fullName>
    </submittedName>
</protein>
<feature type="chain" id="PRO_5003833184" evidence="1">
    <location>
        <begin position="30"/>
        <end position="155"/>
    </location>
</feature>